<accession>A0A1G2K3N2</accession>
<comment type="caution">
    <text evidence="2">The sequence shown here is derived from an EMBL/GenBank/DDBJ whole genome shotgun (WGS) entry which is preliminary data.</text>
</comment>
<dbReference type="Proteomes" id="UP000177152">
    <property type="component" value="Unassembled WGS sequence"/>
</dbReference>
<feature type="signal peptide" evidence="1">
    <location>
        <begin position="1"/>
        <end position="21"/>
    </location>
</feature>
<evidence type="ECO:0000256" key="1">
    <source>
        <dbReference type="SAM" id="SignalP"/>
    </source>
</evidence>
<organism evidence="2 3">
    <name type="scientific">Candidatus Sungbacteria bacterium RIFCSPHIGHO2_01_FULL_47_32</name>
    <dbReference type="NCBI Taxonomy" id="1802264"/>
    <lineage>
        <taxon>Bacteria</taxon>
        <taxon>Candidatus Sungiibacteriota</taxon>
    </lineage>
</organism>
<proteinExistence type="predicted"/>
<dbReference type="EMBL" id="MHQC01000045">
    <property type="protein sequence ID" value="OGZ94039.1"/>
    <property type="molecule type" value="Genomic_DNA"/>
</dbReference>
<feature type="chain" id="PRO_5009583349" evidence="1">
    <location>
        <begin position="22"/>
        <end position="178"/>
    </location>
</feature>
<keyword evidence="1" id="KW-0732">Signal</keyword>
<name>A0A1G2K3N2_9BACT</name>
<evidence type="ECO:0000313" key="2">
    <source>
        <dbReference type="EMBL" id="OGZ94039.1"/>
    </source>
</evidence>
<evidence type="ECO:0000313" key="3">
    <source>
        <dbReference type="Proteomes" id="UP000177152"/>
    </source>
</evidence>
<sequence length="178" mass="19609">MKFLVVGILALSLSLPSNLLAGQVSSVGYSVPFENLIEKGYSCSSKASKKQVVVSYESDDLTEKWHLLIGGEPDPRIDISKEIVIFILYGTAPNTSYSLTVKDVKQHIYYSKSLNLLTNSIIVTADVISATGFSGQAITYPCAILRIPKFKLLLIPQLPKPQIYWQGNIIKPFSLQAE</sequence>
<protein>
    <submittedName>
        <fullName evidence="2">Uncharacterized protein</fullName>
    </submittedName>
</protein>
<reference evidence="2 3" key="1">
    <citation type="journal article" date="2016" name="Nat. Commun.">
        <title>Thousands of microbial genomes shed light on interconnected biogeochemical processes in an aquifer system.</title>
        <authorList>
            <person name="Anantharaman K."/>
            <person name="Brown C.T."/>
            <person name="Hug L.A."/>
            <person name="Sharon I."/>
            <person name="Castelle C.J."/>
            <person name="Probst A.J."/>
            <person name="Thomas B.C."/>
            <person name="Singh A."/>
            <person name="Wilkins M.J."/>
            <person name="Karaoz U."/>
            <person name="Brodie E.L."/>
            <person name="Williams K.H."/>
            <person name="Hubbard S.S."/>
            <person name="Banfield J.F."/>
        </authorList>
    </citation>
    <scope>NUCLEOTIDE SEQUENCE [LARGE SCALE GENOMIC DNA]</scope>
</reference>
<dbReference type="AlphaFoldDB" id="A0A1G2K3N2"/>
<gene>
    <name evidence="2" type="ORF">A2633_00005</name>
</gene>